<dbReference type="Pfam" id="PF00501">
    <property type="entry name" value="AMP-binding"/>
    <property type="match status" value="1"/>
</dbReference>
<dbReference type="Proteomes" id="UP000314986">
    <property type="component" value="Unassembled WGS sequence"/>
</dbReference>
<dbReference type="FunFam" id="3.30.300.30:FF:000031">
    <property type="entry name" value="Acyl-CoA synthetase family member 3"/>
    <property type="match status" value="1"/>
</dbReference>
<comment type="similarity">
    <text evidence="1">Belongs to the ATP-dependent AMP-binding enzyme family.</text>
</comment>
<reference evidence="14" key="2">
    <citation type="journal article" date="2007" name="PLoS Biol.">
        <title>Survey sequencing and comparative analysis of the elephant shark (Callorhinchus milii) genome.</title>
        <authorList>
            <person name="Venkatesh B."/>
            <person name="Kirkness E.F."/>
            <person name="Loh Y.H."/>
            <person name="Halpern A.L."/>
            <person name="Lee A.P."/>
            <person name="Johnson J."/>
            <person name="Dandona N."/>
            <person name="Viswanathan L.D."/>
            <person name="Tay A."/>
            <person name="Venter J.C."/>
            <person name="Strausberg R.L."/>
            <person name="Brenner S."/>
        </authorList>
    </citation>
    <scope>NUCLEOTIDE SEQUENCE [LARGE SCALE GENOMIC DNA]</scope>
</reference>
<evidence type="ECO:0000313" key="14">
    <source>
        <dbReference type="Proteomes" id="UP000314986"/>
    </source>
</evidence>
<dbReference type="Pfam" id="PF13193">
    <property type="entry name" value="AMP-binding_C"/>
    <property type="match status" value="1"/>
</dbReference>
<dbReference type="GO" id="GO:0006633">
    <property type="term" value="P:fatty acid biosynthetic process"/>
    <property type="evidence" value="ECO:0007669"/>
    <property type="project" value="UniProtKB-ARBA"/>
</dbReference>
<dbReference type="EC" id="6.2.1.76" evidence="8"/>
<dbReference type="OMA" id="KGKWFKT"/>
<comment type="catalytic activity">
    <reaction evidence="6">
        <text>malonate + ATP + CoA = malonyl-CoA + AMP + diphosphate</text>
        <dbReference type="Rhea" id="RHEA:32139"/>
        <dbReference type="ChEBI" id="CHEBI:15792"/>
        <dbReference type="ChEBI" id="CHEBI:30616"/>
        <dbReference type="ChEBI" id="CHEBI:33019"/>
        <dbReference type="ChEBI" id="CHEBI:57287"/>
        <dbReference type="ChEBI" id="CHEBI:57384"/>
        <dbReference type="ChEBI" id="CHEBI:456215"/>
        <dbReference type="EC" id="6.2.1.76"/>
    </reaction>
    <physiologicalReaction direction="left-to-right" evidence="6">
        <dbReference type="Rhea" id="RHEA:32140"/>
    </physiologicalReaction>
</comment>
<proteinExistence type="inferred from homology"/>
<reference evidence="14" key="1">
    <citation type="journal article" date="2006" name="Science">
        <title>Ancient noncoding elements conserved in the human genome.</title>
        <authorList>
            <person name="Venkatesh B."/>
            <person name="Kirkness E.F."/>
            <person name="Loh Y.H."/>
            <person name="Halpern A.L."/>
            <person name="Lee A.P."/>
            <person name="Johnson J."/>
            <person name="Dandona N."/>
            <person name="Viswanathan L.D."/>
            <person name="Tay A."/>
            <person name="Venter J.C."/>
            <person name="Strausberg R.L."/>
            <person name="Brenner S."/>
        </authorList>
    </citation>
    <scope>NUCLEOTIDE SEQUENCE [LARGE SCALE GENOMIC DNA]</scope>
</reference>
<dbReference type="GO" id="GO:0031956">
    <property type="term" value="F:medium-chain fatty acid-CoA ligase activity"/>
    <property type="evidence" value="ECO:0007669"/>
    <property type="project" value="TreeGrafter"/>
</dbReference>
<organism evidence="13 14">
    <name type="scientific">Callorhinchus milii</name>
    <name type="common">Ghost shark</name>
    <dbReference type="NCBI Taxonomy" id="7868"/>
    <lineage>
        <taxon>Eukaryota</taxon>
        <taxon>Metazoa</taxon>
        <taxon>Chordata</taxon>
        <taxon>Craniata</taxon>
        <taxon>Vertebrata</taxon>
        <taxon>Chondrichthyes</taxon>
        <taxon>Holocephali</taxon>
        <taxon>Chimaeriformes</taxon>
        <taxon>Callorhinchidae</taxon>
        <taxon>Callorhinchus</taxon>
    </lineage>
</organism>
<evidence type="ECO:0000256" key="2">
    <source>
        <dbReference type="ARBA" id="ARBA00022598"/>
    </source>
</evidence>
<dbReference type="InterPro" id="IPR045851">
    <property type="entry name" value="AMP-bd_C_sf"/>
</dbReference>
<feature type="domain" description="AMP-dependent synthetase/ligase" evidence="11">
    <location>
        <begin position="74"/>
        <end position="471"/>
    </location>
</feature>
<protein>
    <recommendedName>
        <fullName evidence="9">Malonate--CoA ligase ACSF3, mitochondrial</fullName>
        <ecNumber evidence="8">6.2.1.76</ecNumber>
    </recommendedName>
    <alternativeName>
        <fullName evidence="10">Acyl-CoA synthetase family member 3</fullName>
    </alternativeName>
</protein>
<dbReference type="InterPro" id="IPR025110">
    <property type="entry name" value="AMP-bd_C"/>
</dbReference>
<evidence type="ECO:0000259" key="11">
    <source>
        <dbReference type="Pfam" id="PF00501"/>
    </source>
</evidence>
<feature type="domain" description="AMP-binding enzyme C-terminal" evidence="12">
    <location>
        <begin position="523"/>
        <end position="597"/>
    </location>
</feature>
<evidence type="ECO:0000256" key="8">
    <source>
        <dbReference type="ARBA" id="ARBA00066540"/>
    </source>
</evidence>
<dbReference type="GeneTree" id="ENSGT00940000157000"/>
<evidence type="ECO:0000256" key="5">
    <source>
        <dbReference type="ARBA" id="ARBA00048666"/>
    </source>
</evidence>
<dbReference type="CDD" id="cd05941">
    <property type="entry name" value="MCS"/>
    <property type="match status" value="1"/>
</dbReference>
<evidence type="ECO:0000256" key="7">
    <source>
        <dbReference type="ARBA" id="ARBA00055210"/>
    </source>
</evidence>
<name>A0A4W3GD57_CALMI</name>
<sequence length="613" mass="68580">LWGEGSGWYLSSQSRVWTSCRMLYTLLRQSPGFTSQGCVQCWHSWRLGIRRPVKCLRKVLYLTALSHRHFVFTRAPSFADRLAIVDSFGHHTYGQLYSISLSLSRDILRALDCSSGDIAQQRVCFLCPNDASYVVAQWAAWMSGGIGVPLCKSHPAPELEYTLRDCESSLVIVEETFAERVTSIADRLGVKWLVLQSGSLSQEPSPGSTHLHPQLTTTGFPADWKDRGALILYTSGTTGRPKGVLTTHQTLRHQVTSLVELWAWSKDDVILHVLPLHHLHGVLNKLLCPLWVGATCVMLPDFNAQKVWEQLLRTDTSRTPRVNVFMAVPTIYAKLIQFYQKHFTQCHVKDFIHAVCKDKIRLMVSGSAALPQPMLEMWRKLTGHTLLERYGMTEVGMALSNPLHGSRVPGSVGNPLPGVEVRIALEASSRYQPSCTVITESNSDQTRVTPGMEGREGELQVRGASVFQKYWNQAEETKESFTHDGWFKTGDTAVYKNGRYWILGRTSVDIIKSGGYKISALYVERHLLAHPHIADVAVIGVPDVTWGQKVTAVVTVQEGVSLSLGELKGWAREQMAPYSIPSELILVDEIPRNPMGKVNKKDLLKHFFPQPGK</sequence>
<keyword evidence="2" id="KW-0436">Ligase</keyword>
<evidence type="ECO:0000256" key="6">
    <source>
        <dbReference type="ARBA" id="ARBA00051573"/>
    </source>
</evidence>
<dbReference type="Gene3D" id="3.30.300.30">
    <property type="match status" value="1"/>
</dbReference>
<dbReference type="FunFam" id="3.40.50.12780:FF:000030">
    <property type="entry name" value="Acyl-CoA synthetase family member 3"/>
    <property type="match status" value="1"/>
</dbReference>
<dbReference type="InterPro" id="IPR020845">
    <property type="entry name" value="AMP-binding_CS"/>
</dbReference>
<dbReference type="STRING" id="7868.ENSCMIP00000001223"/>
<keyword evidence="3" id="KW-0276">Fatty acid metabolism</keyword>
<keyword evidence="4" id="KW-0443">Lipid metabolism</keyword>
<gene>
    <name evidence="13" type="primary">acsf3</name>
</gene>
<dbReference type="Ensembl" id="ENSCMIT00000001283.1">
    <property type="protein sequence ID" value="ENSCMIP00000001223.1"/>
    <property type="gene ID" value="ENSCMIG00000000784.1"/>
</dbReference>
<evidence type="ECO:0000256" key="1">
    <source>
        <dbReference type="ARBA" id="ARBA00006432"/>
    </source>
</evidence>
<evidence type="ECO:0000256" key="3">
    <source>
        <dbReference type="ARBA" id="ARBA00022832"/>
    </source>
</evidence>
<dbReference type="PROSITE" id="PS00455">
    <property type="entry name" value="AMP_BINDING"/>
    <property type="match status" value="1"/>
</dbReference>
<dbReference type="GO" id="GO:0090410">
    <property type="term" value="P:malonate catabolic process"/>
    <property type="evidence" value="ECO:0007669"/>
    <property type="project" value="UniProtKB-ARBA"/>
</dbReference>
<dbReference type="AlphaFoldDB" id="A0A4W3GD57"/>
<evidence type="ECO:0000256" key="10">
    <source>
        <dbReference type="ARBA" id="ARBA00078916"/>
    </source>
</evidence>
<reference evidence="14" key="3">
    <citation type="journal article" date="2014" name="Nature">
        <title>Elephant shark genome provides unique insights into gnathostome evolution.</title>
        <authorList>
            <consortium name="International Elephant Shark Genome Sequencing Consortium"/>
            <person name="Venkatesh B."/>
            <person name="Lee A.P."/>
            <person name="Ravi V."/>
            <person name="Maurya A.K."/>
            <person name="Lian M.M."/>
            <person name="Swann J.B."/>
            <person name="Ohta Y."/>
            <person name="Flajnik M.F."/>
            <person name="Sutoh Y."/>
            <person name="Kasahara M."/>
            <person name="Hoon S."/>
            <person name="Gangu V."/>
            <person name="Roy S.W."/>
            <person name="Irimia M."/>
            <person name="Korzh V."/>
            <person name="Kondrychyn I."/>
            <person name="Lim Z.W."/>
            <person name="Tay B.H."/>
            <person name="Tohari S."/>
            <person name="Kong K.W."/>
            <person name="Ho S."/>
            <person name="Lorente-Galdos B."/>
            <person name="Quilez J."/>
            <person name="Marques-Bonet T."/>
            <person name="Raney B.J."/>
            <person name="Ingham P.W."/>
            <person name="Tay A."/>
            <person name="Hillier L.W."/>
            <person name="Minx P."/>
            <person name="Boehm T."/>
            <person name="Wilson R.K."/>
            <person name="Brenner S."/>
            <person name="Warren W.C."/>
        </authorList>
    </citation>
    <scope>NUCLEOTIDE SEQUENCE [LARGE SCALE GENOMIC DNA]</scope>
</reference>
<dbReference type="InParanoid" id="A0A4W3GD57"/>
<reference evidence="13" key="5">
    <citation type="submission" date="2025-09" db="UniProtKB">
        <authorList>
            <consortium name="Ensembl"/>
        </authorList>
    </citation>
    <scope>IDENTIFICATION</scope>
</reference>
<dbReference type="GO" id="GO:0005739">
    <property type="term" value="C:mitochondrion"/>
    <property type="evidence" value="ECO:0007669"/>
    <property type="project" value="UniProtKB-ARBA"/>
</dbReference>
<dbReference type="PANTHER" id="PTHR43201">
    <property type="entry name" value="ACYL-COA SYNTHETASE"/>
    <property type="match status" value="1"/>
</dbReference>
<evidence type="ECO:0000313" key="13">
    <source>
        <dbReference type="Ensembl" id="ENSCMIP00000001223.1"/>
    </source>
</evidence>
<comment type="catalytic activity">
    <reaction evidence="5">
        <text>tetracosanoate + ATP + CoA = tetracosanoyl-CoA + AMP + diphosphate</text>
        <dbReference type="Rhea" id="RHEA:33639"/>
        <dbReference type="ChEBI" id="CHEBI:30616"/>
        <dbReference type="ChEBI" id="CHEBI:31014"/>
        <dbReference type="ChEBI" id="CHEBI:33019"/>
        <dbReference type="ChEBI" id="CHEBI:57287"/>
        <dbReference type="ChEBI" id="CHEBI:65052"/>
        <dbReference type="ChEBI" id="CHEBI:456215"/>
    </reaction>
    <physiologicalReaction direction="left-to-right" evidence="5">
        <dbReference type="Rhea" id="RHEA:33640"/>
    </physiologicalReaction>
</comment>
<keyword evidence="14" id="KW-1185">Reference proteome</keyword>
<evidence type="ECO:0000256" key="9">
    <source>
        <dbReference type="ARBA" id="ARBA00067560"/>
    </source>
</evidence>
<accession>A0A4W3GD57</accession>
<dbReference type="InterPro" id="IPR042099">
    <property type="entry name" value="ANL_N_sf"/>
</dbReference>
<dbReference type="Gene3D" id="3.40.50.12780">
    <property type="entry name" value="N-terminal domain of ligase-like"/>
    <property type="match status" value="1"/>
</dbReference>
<comment type="function">
    <text evidence="7">Catalyzes the initial reaction in intramitochondrial fatty acid synthesis, by activating malonate and methylmalonate, but not acetate, into their respective CoA thioester. May have some preference toward very-long-chain substrates.</text>
</comment>
<dbReference type="PANTHER" id="PTHR43201:SF8">
    <property type="entry name" value="ACYL-COA SYNTHETASE FAMILY MEMBER 3"/>
    <property type="match status" value="1"/>
</dbReference>
<dbReference type="SUPFAM" id="SSF56801">
    <property type="entry name" value="Acetyl-CoA synthetase-like"/>
    <property type="match status" value="1"/>
</dbReference>
<evidence type="ECO:0000259" key="12">
    <source>
        <dbReference type="Pfam" id="PF13193"/>
    </source>
</evidence>
<dbReference type="GO" id="GO:0090409">
    <property type="term" value="F:malonyl-CoA synthetase activity"/>
    <property type="evidence" value="ECO:0007669"/>
    <property type="project" value="UniProtKB-EC"/>
</dbReference>
<reference evidence="13" key="4">
    <citation type="submission" date="2025-08" db="UniProtKB">
        <authorList>
            <consortium name="Ensembl"/>
        </authorList>
    </citation>
    <scope>IDENTIFICATION</scope>
</reference>
<dbReference type="InterPro" id="IPR000873">
    <property type="entry name" value="AMP-dep_synth/lig_dom"/>
</dbReference>
<evidence type="ECO:0000256" key="4">
    <source>
        <dbReference type="ARBA" id="ARBA00023098"/>
    </source>
</evidence>